<dbReference type="GO" id="GO:0045027">
    <property type="term" value="F:DNA end binding"/>
    <property type="evidence" value="ECO:0007669"/>
    <property type="project" value="TreeGrafter"/>
</dbReference>
<name>A0A0C2IVQ0_9PEZI</name>
<protein>
    <recommendedName>
        <fullName evidence="7">Non-homologous end-joining factor 1</fullName>
    </recommendedName>
</protein>
<dbReference type="Proteomes" id="UP000031575">
    <property type="component" value="Unassembled WGS sequence"/>
</dbReference>
<evidence type="ECO:0000256" key="4">
    <source>
        <dbReference type="ARBA" id="ARBA00023204"/>
    </source>
</evidence>
<feature type="compositionally biased region" description="Acidic residues" evidence="8">
    <location>
        <begin position="409"/>
        <end position="425"/>
    </location>
</feature>
<dbReference type="InterPro" id="IPR052287">
    <property type="entry name" value="NHEJ_factor"/>
</dbReference>
<dbReference type="Gene3D" id="2.170.210.10">
    <property type="entry name" value="DNA double-strand break repair and VJ recombination XRCC4, N-terminal"/>
    <property type="match status" value="1"/>
</dbReference>
<dbReference type="HOGENOM" id="CLU_022898_0_0_1"/>
<keyword evidence="2" id="KW-0227">DNA damage</keyword>
<dbReference type="GeneID" id="63675842"/>
<feature type="region of interest" description="Disordered" evidence="8">
    <location>
        <begin position="233"/>
        <end position="253"/>
    </location>
</feature>
<dbReference type="Pfam" id="PF21928">
    <property type="entry name" value="XLF_CC"/>
    <property type="match status" value="1"/>
</dbReference>
<dbReference type="GO" id="GO:0032807">
    <property type="term" value="C:DNA ligase IV complex"/>
    <property type="evidence" value="ECO:0007669"/>
    <property type="project" value="TreeGrafter"/>
</dbReference>
<feature type="domain" description="XLF-like coiled-coil region" evidence="10">
    <location>
        <begin position="135"/>
        <end position="186"/>
    </location>
</feature>
<dbReference type="Pfam" id="PF09302">
    <property type="entry name" value="XLF"/>
    <property type="match status" value="1"/>
</dbReference>
<dbReference type="PANTHER" id="PTHR32235:SF1">
    <property type="entry name" value="NON-HOMOLOGOUS END-JOINING FACTOR 1"/>
    <property type="match status" value="1"/>
</dbReference>
<evidence type="ECO:0000256" key="8">
    <source>
        <dbReference type="SAM" id="MobiDB-lite"/>
    </source>
</evidence>
<organism evidence="11 12">
    <name type="scientific">Sporothrix brasiliensis 5110</name>
    <dbReference type="NCBI Taxonomy" id="1398154"/>
    <lineage>
        <taxon>Eukaryota</taxon>
        <taxon>Fungi</taxon>
        <taxon>Dikarya</taxon>
        <taxon>Ascomycota</taxon>
        <taxon>Pezizomycotina</taxon>
        <taxon>Sordariomycetes</taxon>
        <taxon>Sordariomycetidae</taxon>
        <taxon>Ophiostomatales</taxon>
        <taxon>Ophiostomataceae</taxon>
        <taxon>Sporothrix</taxon>
    </lineage>
</organism>
<feature type="compositionally biased region" description="Acidic residues" evidence="8">
    <location>
        <begin position="484"/>
        <end position="500"/>
    </location>
</feature>
<evidence type="ECO:0000256" key="1">
    <source>
        <dbReference type="ARBA" id="ARBA00004123"/>
    </source>
</evidence>
<reference evidence="11 12" key="1">
    <citation type="journal article" date="2014" name="BMC Genomics">
        <title>Comparative genomics of the major fungal agents of human and animal Sporotrichosis: Sporothrix schenckii and Sporothrix brasiliensis.</title>
        <authorList>
            <person name="Teixeira M.M."/>
            <person name="de Almeida L.G."/>
            <person name="Kubitschek-Barreira P."/>
            <person name="Alves F.L."/>
            <person name="Kioshima E.S."/>
            <person name="Abadio A.K."/>
            <person name="Fernandes L."/>
            <person name="Derengowski L.S."/>
            <person name="Ferreira K.S."/>
            <person name="Souza R.C."/>
            <person name="Ruiz J.C."/>
            <person name="de Andrade N.C."/>
            <person name="Paes H.C."/>
            <person name="Nicola A.M."/>
            <person name="Albuquerque P."/>
            <person name="Gerber A.L."/>
            <person name="Martins V.P."/>
            <person name="Peconick L.D."/>
            <person name="Neto A.V."/>
            <person name="Chaucanez C.B."/>
            <person name="Silva P.A."/>
            <person name="Cunha O.L."/>
            <person name="de Oliveira F.F."/>
            <person name="dos Santos T.C."/>
            <person name="Barros A.L."/>
            <person name="Soares M.A."/>
            <person name="de Oliveira L.M."/>
            <person name="Marini M.M."/>
            <person name="Villalobos-Duno H."/>
            <person name="Cunha M.M."/>
            <person name="de Hoog S."/>
            <person name="da Silveira J.F."/>
            <person name="Henrissat B."/>
            <person name="Nino-Vega G.A."/>
            <person name="Cisalpino P.S."/>
            <person name="Mora-Montes H.M."/>
            <person name="Almeida S.R."/>
            <person name="Stajich J.E."/>
            <person name="Lopes-Bezerra L.M."/>
            <person name="Vasconcelos A.T."/>
            <person name="Felipe M.S."/>
        </authorList>
    </citation>
    <scope>NUCLEOTIDE SEQUENCE [LARGE SCALE GENOMIC DNA]</scope>
    <source>
        <strain evidence="11 12">5110</strain>
    </source>
</reference>
<evidence type="ECO:0000313" key="12">
    <source>
        <dbReference type="Proteomes" id="UP000031575"/>
    </source>
</evidence>
<feature type="compositionally biased region" description="Basic and acidic residues" evidence="8">
    <location>
        <begin position="561"/>
        <end position="580"/>
    </location>
</feature>
<dbReference type="InterPro" id="IPR015381">
    <property type="entry name" value="XLF-like_N"/>
</dbReference>
<keyword evidence="5" id="KW-0539">Nucleus</keyword>
<dbReference type="CDD" id="cd22285">
    <property type="entry name" value="HD_XLF_N"/>
    <property type="match status" value="1"/>
</dbReference>
<gene>
    <name evidence="11" type="ORF">SPBR_02618</name>
</gene>
<evidence type="ECO:0000256" key="2">
    <source>
        <dbReference type="ARBA" id="ARBA00022763"/>
    </source>
</evidence>
<dbReference type="AlphaFoldDB" id="A0A0C2IVQ0"/>
<comment type="similarity">
    <text evidence="6">Belongs to the XRCC4-XLF family. XLF subfamily.</text>
</comment>
<dbReference type="EMBL" id="AWTV01000006">
    <property type="protein sequence ID" value="KIH93196.1"/>
    <property type="molecule type" value="Genomic_DNA"/>
</dbReference>
<feature type="compositionally biased region" description="Basic and acidic residues" evidence="8">
    <location>
        <begin position="462"/>
        <end position="480"/>
    </location>
</feature>
<feature type="domain" description="XLF-like N-terminal" evidence="9">
    <location>
        <begin position="7"/>
        <end position="132"/>
    </location>
</feature>
<keyword evidence="3" id="KW-0238">DNA-binding</keyword>
<comment type="subcellular location">
    <subcellularLocation>
        <location evidence="1">Nucleus</location>
    </subcellularLocation>
</comment>
<evidence type="ECO:0000259" key="10">
    <source>
        <dbReference type="Pfam" id="PF21928"/>
    </source>
</evidence>
<dbReference type="VEuPathDB" id="FungiDB:SPBR_02618"/>
<feature type="compositionally biased region" description="Basic and acidic residues" evidence="8">
    <location>
        <begin position="233"/>
        <end position="246"/>
    </location>
</feature>
<dbReference type="InterPro" id="IPR053829">
    <property type="entry name" value="XLF-like_CC"/>
</dbReference>
<evidence type="ECO:0000256" key="5">
    <source>
        <dbReference type="ARBA" id="ARBA00023242"/>
    </source>
</evidence>
<keyword evidence="12" id="KW-1185">Reference proteome</keyword>
<evidence type="ECO:0000256" key="6">
    <source>
        <dbReference type="ARBA" id="ARBA00025747"/>
    </source>
</evidence>
<dbReference type="GO" id="GO:0006303">
    <property type="term" value="P:double-strand break repair via nonhomologous end joining"/>
    <property type="evidence" value="ECO:0007669"/>
    <property type="project" value="UniProtKB-ARBA"/>
</dbReference>
<evidence type="ECO:0000256" key="7">
    <source>
        <dbReference type="ARBA" id="ARBA00044529"/>
    </source>
</evidence>
<dbReference type="PANTHER" id="PTHR32235">
    <property type="entry name" value="NON-HOMOLOGOUS END-JOINING FACTOR 1"/>
    <property type="match status" value="1"/>
</dbReference>
<feature type="compositionally biased region" description="Low complexity" evidence="8">
    <location>
        <begin position="501"/>
        <end position="516"/>
    </location>
</feature>
<evidence type="ECO:0000313" key="11">
    <source>
        <dbReference type="EMBL" id="KIH93196.1"/>
    </source>
</evidence>
<dbReference type="RefSeq" id="XP_040621206.1">
    <property type="nucleotide sequence ID" value="XM_040760921.1"/>
</dbReference>
<sequence length="589" mass="61902">MDDRRAWRLLPAAHPDVPVLLVATSFGPAAYSVYVTDLAHVWAEQLERRAICMRAFQENTTIDPSYDNEQMGVFLGKLQAALAGDANADGDANTETRLSLAAAPEADGDLVLHITSVLPGGLPPLQWPVHLTRQPATAVAAALVLPLVHDRAAHQRTEARLVAALQDKDAVINKLADKLEAMGAGVESAFPTLAGGAGAAPSARRGGRRVARADMEARVRGLARFDEATFRKQMQAEDVQRQRQTDEDGADATSTVTQLVEAAFGSGVELRYDADTDEGGASPSSPSLDGWWQALGTGLGVPLKRTGPATGSNSQQSGSRNDRDADASDEQGDGAFQEATPKKTKAAVATKTKAAPKKEAEETKPDEDEPPSLIPAKAKAGLGKIGRLGAIGKKPKAKSPSPQPPGGDKEDDAGDETASDAEDLEPPATGVTEKKEAKTAVGGDDDDENKTTPTVTTASLRTKPDRGGLGRIGGKKEKQPTPEPEQEPEPEPEPEAEAEAGAEPTPPKKSTAKAAKGGLGHIGKGKPAAAKKEASDDEDRGKRKAGQEDEETKPADAPPPPKEDASKRAEVLQKAVEKHAAPVRKKRKF</sequence>
<evidence type="ECO:0000256" key="3">
    <source>
        <dbReference type="ARBA" id="ARBA00023125"/>
    </source>
</evidence>
<accession>A0A0C2IVQ0</accession>
<comment type="caution">
    <text evidence="11">The sequence shown here is derived from an EMBL/GenBank/DDBJ whole genome shotgun (WGS) entry which is preliminary data.</text>
</comment>
<dbReference type="OrthoDB" id="2155935at2759"/>
<feature type="compositionally biased region" description="Polar residues" evidence="8">
    <location>
        <begin position="451"/>
        <end position="460"/>
    </location>
</feature>
<keyword evidence="4" id="KW-0234">DNA repair</keyword>
<feature type="compositionally biased region" description="Basic and acidic residues" evidence="8">
    <location>
        <begin position="530"/>
        <end position="547"/>
    </location>
</feature>
<feature type="compositionally biased region" description="Polar residues" evidence="8">
    <location>
        <begin position="309"/>
        <end position="319"/>
    </location>
</feature>
<dbReference type="InterPro" id="IPR038051">
    <property type="entry name" value="XRCC4-like_N_sf"/>
</dbReference>
<evidence type="ECO:0000259" key="9">
    <source>
        <dbReference type="Pfam" id="PF09302"/>
    </source>
</evidence>
<proteinExistence type="inferred from homology"/>
<feature type="region of interest" description="Disordered" evidence="8">
    <location>
        <begin position="273"/>
        <end position="589"/>
    </location>
</feature>